<evidence type="ECO:0000313" key="1">
    <source>
        <dbReference type="EMBL" id="OGD61848.1"/>
    </source>
</evidence>
<organism evidence="1 2">
    <name type="scientific">Candidatus Beckwithbacteria bacterium RBG_13_42_9</name>
    <dbReference type="NCBI Taxonomy" id="1797457"/>
    <lineage>
        <taxon>Bacteria</taxon>
        <taxon>Candidatus Beckwithiibacteriota</taxon>
    </lineage>
</organism>
<dbReference type="STRING" id="1797457.A2160_00975"/>
<dbReference type="AlphaFoldDB" id="A0A1F5E3B3"/>
<reference evidence="1 2" key="1">
    <citation type="journal article" date="2016" name="Nat. Commun.">
        <title>Thousands of microbial genomes shed light on interconnected biogeochemical processes in an aquifer system.</title>
        <authorList>
            <person name="Anantharaman K."/>
            <person name="Brown C.T."/>
            <person name="Hug L.A."/>
            <person name="Sharon I."/>
            <person name="Castelle C.J."/>
            <person name="Probst A.J."/>
            <person name="Thomas B.C."/>
            <person name="Singh A."/>
            <person name="Wilkins M.J."/>
            <person name="Karaoz U."/>
            <person name="Brodie E.L."/>
            <person name="Williams K.H."/>
            <person name="Hubbard S.S."/>
            <person name="Banfield J.F."/>
        </authorList>
    </citation>
    <scope>NUCLEOTIDE SEQUENCE [LARGE SCALE GENOMIC DNA]</scope>
</reference>
<evidence type="ECO:0000313" key="2">
    <source>
        <dbReference type="Proteomes" id="UP000177006"/>
    </source>
</evidence>
<sequence>MVLAEETQLTSEKSLIQELKLEELKTPEDYLLFARQKVTTNLLSLNEKTDWFGKDKSQALKEVERIGSHMDQIFNLFQAGGEFGDKSFLANKLEVHNIKHVLLQVALASDVASTLALMPESERPQANTTQSREFRLAQWQAQVYTALLHETGYLRYENETETLEKGLVTVHEERGTEFAALASKVWGLANGGIDVEQIKQNILATKMSGQHPQHFENLSGLSFSDIAHLTDLLSYFVSPTYIPDGTIALWWEYQGFSGSKFIATRKRATGSPTSYIVDGFSLRGKAGENWRWGEGPGCLLELLTKQARLPMIAWQRQHETMLKDLALIEKIFTCPKQFDCFQVEGSANSAKVVELAGKYLGEESPAFQSLVQERLEKIVNQQLAKGKGIFERLPTAFLRDISQAIDGQKKQEAFLTDLLTAEMTESAEQKTQEMLVKIAPLAWQFERGRGKGITWPVDFAVRSFVQAREIFLRSELGINYSAEKIRMAVTLRREDGWQLNQALIKQLKGIKDIDQIEIAGDETSLNWDRKDTIDTINLIRLINSELKAENPKLEISWNLGQLPRGKEKLKRNVPYRPLEHWYKVKEVDGVDILLYPTRLLTDEEFKQEVLAQQSITVFLPVNEILQLGYNWQDLIGFIRGFPKSRIRLTSMNSSVDGSLTIQIYQLKKAGLTNQELQELGIQLE</sequence>
<dbReference type="Proteomes" id="UP000177006">
    <property type="component" value="Unassembled WGS sequence"/>
</dbReference>
<gene>
    <name evidence="1" type="ORF">A2160_00975</name>
</gene>
<protein>
    <submittedName>
        <fullName evidence="1">Uncharacterized protein</fullName>
    </submittedName>
</protein>
<accession>A0A1F5E3B3</accession>
<proteinExistence type="predicted"/>
<dbReference type="EMBL" id="MEZK01000031">
    <property type="protein sequence ID" value="OGD61848.1"/>
    <property type="molecule type" value="Genomic_DNA"/>
</dbReference>
<comment type="caution">
    <text evidence="1">The sequence shown here is derived from an EMBL/GenBank/DDBJ whole genome shotgun (WGS) entry which is preliminary data.</text>
</comment>
<name>A0A1F5E3B3_9BACT</name>